<feature type="region of interest" description="Disordered" evidence="10">
    <location>
        <begin position="150"/>
        <end position="171"/>
    </location>
</feature>
<evidence type="ECO:0000256" key="1">
    <source>
        <dbReference type="ARBA" id="ARBA00004651"/>
    </source>
</evidence>
<dbReference type="AlphaFoldDB" id="A0AAW1L9B8"/>
<name>A0AAW1L9B8_POPJA</name>
<dbReference type="Proteomes" id="UP001458880">
    <property type="component" value="Unassembled WGS sequence"/>
</dbReference>
<evidence type="ECO:0000256" key="6">
    <source>
        <dbReference type="ARBA" id="ARBA00022989"/>
    </source>
</evidence>
<evidence type="ECO:0000256" key="5">
    <source>
        <dbReference type="ARBA" id="ARBA00022725"/>
    </source>
</evidence>
<keyword evidence="13" id="KW-1185">Reference proteome</keyword>
<comment type="caution">
    <text evidence="12">The sequence shown here is derived from an EMBL/GenBank/DDBJ whole genome shotgun (WGS) entry which is preliminary data.</text>
</comment>
<evidence type="ECO:0000256" key="2">
    <source>
        <dbReference type="ARBA" id="ARBA00022475"/>
    </source>
</evidence>
<dbReference type="GO" id="GO:0007165">
    <property type="term" value="P:signal transduction"/>
    <property type="evidence" value="ECO:0007669"/>
    <property type="project" value="UniProtKB-KW"/>
</dbReference>
<evidence type="ECO:0000256" key="7">
    <source>
        <dbReference type="ARBA" id="ARBA00023136"/>
    </source>
</evidence>
<proteinExistence type="predicted"/>
<evidence type="ECO:0000256" key="11">
    <source>
        <dbReference type="SAM" id="Phobius"/>
    </source>
</evidence>
<dbReference type="PANTHER" id="PTHR21137">
    <property type="entry name" value="ODORANT RECEPTOR"/>
    <property type="match status" value="1"/>
</dbReference>
<keyword evidence="6 11" id="KW-1133">Transmembrane helix</keyword>
<dbReference type="PANTHER" id="PTHR21137:SF35">
    <property type="entry name" value="ODORANT RECEPTOR 19A-RELATED"/>
    <property type="match status" value="1"/>
</dbReference>
<evidence type="ECO:0000256" key="8">
    <source>
        <dbReference type="ARBA" id="ARBA00023170"/>
    </source>
</evidence>
<feature type="compositionally biased region" description="Basic and acidic residues" evidence="10">
    <location>
        <begin position="162"/>
        <end position="171"/>
    </location>
</feature>
<evidence type="ECO:0000256" key="9">
    <source>
        <dbReference type="ARBA" id="ARBA00023224"/>
    </source>
</evidence>
<evidence type="ECO:0000313" key="13">
    <source>
        <dbReference type="Proteomes" id="UP001458880"/>
    </source>
</evidence>
<keyword evidence="8 12" id="KW-0675">Receptor</keyword>
<comment type="subcellular location">
    <subcellularLocation>
        <location evidence="1">Cell membrane</location>
        <topology evidence="1">Multi-pass membrane protein</topology>
    </subcellularLocation>
</comment>
<keyword evidence="2" id="KW-1003">Cell membrane</keyword>
<dbReference type="GO" id="GO:0005549">
    <property type="term" value="F:odorant binding"/>
    <property type="evidence" value="ECO:0007669"/>
    <property type="project" value="InterPro"/>
</dbReference>
<organism evidence="12 13">
    <name type="scientific">Popillia japonica</name>
    <name type="common">Japanese beetle</name>
    <dbReference type="NCBI Taxonomy" id="7064"/>
    <lineage>
        <taxon>Eukaryota</taxon>
        <taxon>Metazoa</taxon>
        <taxon>Ecdysozoa</taxon>
        <taxon>Arthropoda</taxon>
        <taxon>Hexapoda</taxon>
        <taxon>Insecta</taxon>
        <taxon>Pterygota</taxon>
        <taxon>Neoptera</taxon>
        <taxon>Endopterygota</taxon>
        <taxon>Coleoptera</taxon>
        <taxon>Polyphaga</taxon>
        <taxon>Scarabaeiformia</taxon>
        <taxon>Scarabaeidae</taxon>
        <taxon>Rutelinae</taxon>
        <taxon>Popillia</taxon>
    </lineage>
</organism>
<keyword evidence="3" id="KW-0716">Sensory transduction</keyword>
<gene>
    <name evidence="12" type="ORF">QE152_g15517</name>
</gene>
<dbReference type="GO" id="GO:0005886">
    <property type="term" value="C:plasma membrane"/>
    <property type="evidence" value="ECO:0007669"/>
    <property type="project" value="UniProtKB-SubCell"/>
</dbReference>
<keyword evidence="9" id="KW-0807">Transducer</keyword>
<dbReference type="Pfam" id="PF02949">
    <property type="entry name" value="7tm_6"/>
    <property type="match status" value="1"/>
</dbReference>
<evidence type="ECO:0000256" key="10">
    <source>
        <dbReference type="SAM" id="MobiDB-lite"/>
    </source>
</evidence>
<evidence type="ECO:0000256" key="3">
    <source>
        <dbReference type="ARBA" id="ARBA00022606"/>
    </source>
</evidence>
<keyword evidence="4 11" id="KW-0812">Transmembrane</keyword>
<keyword evidence="7 11" id="KW-0472">Membrane</keyword>
<protein>
    <submittedName>
        <fullName evidence="12">7tm Odorant receptor</fullName>
    </submittedName>
</protein>
<feature type="transmembrane region" description="Helical" evidence="11">
    <location>
        <begin position="20"/>
        <end position="42"/>
    </location>
</feature>
<keyword evidence="5" id="KW-0552">Olfaction</keyword>
<dbReference type="InterPro" id="IPR004117">
    <property type="entry name" value="7tm6_olfct_rcpt"/>
</dbReference>
<accession>A0AAW1L9B8</accession>
<evidence type="ECO:0000256" key="4">
    <source>
        <dbReference type="ARBA" id="ARBA00022692"/>
    </source>
</evidence>
<dbReference type="EMBL" id="JASPKY010000153">
    <property type="protein sequence ID" value="KAK9730074.1"/>
    <property type="molecule type" value="Genomic_DNA"/>
</dbReference>
<dbReference type="GO" id="GO:0004984">
    <property type="term" value="F:olfactory receptor activity"/>
    <property type="evidence" value="ECO:0007669"/>
    <property type="project" value="InterPro"/>
</dbReference>
<reference evidence="12 13" key="1">
    <citation type="journal article" date="2024" name="BMC Genomics">
        <title>De novo assembly and annotation of Popillia japonica's genome with initial clues to its potential as an invasive pest.</title>
        <authorList>
            <person name="Cucini C."/>
            <person name="Boschi S."/>
            <person name="Funari R."/>
            <person name="Cardaioli E."/>
            <person name="Iannotti N."/>
            <person name="Marturano G."/>
            <person name="Paoli F."/>
            <person name="Bruttini M."/>
            <person name="Carapelli A."/>
            <person name="Frati F."/>
            <person name="Nardi F."/>
        </authorList>
    </citation>
    <scope>NUCLEOTIDE SEQUENCE [LARGE SCALE GENOMIC DNA]</scope>
    <source>
        <strain evidence="12">DMR45628</strain>
    </source>
</reference>
<evidence type="ECO:0000313" key="12">
    <source>
        <dbReference type="EMBL" id="KAK9730074.1"/>
    </source>
</evidence>
<sequence>MLLSDALYHLFMLQYPMSNAKALGDFCYVAVICIQLLLFCYWGNEVALESQSLAFSCYEVNFVDMPKNFQKQLIFMMQRCQRPVILTAGKFVNLSLSAYVSIVGDRRELVGYRHLTGYKPDDRRELESRLPGIGKRRRWVTWHRKKKTLSAGAKKSSTRGVEVVDKDKFGK</sequence>